<dbReference type="PANTHER" id="PTHR33395:SF22">
    <property type="entry name" value="REVERSE TRANSCRIPTASE DOMAIN-CONTAINING PROTEIN"/>
    <property type="match status" value="1"/>
</dbReference>
<dbReference type="GO" id="GO:0007508">
    <property type="term" value="P:larval heart development"/>
    <property type="evidence" value="ECO:0007669"/>
    <property type="project" value="TreeGrafter"/>
</dbReference>
<organism evidence="1">
    <name type="scientific">Hyalella azteca</name>
    <name type="common">Amphipod</name>
    <dbReference type="NCBI Taxonomy" id="294128"/>
    <lineage>
        <taxon>Eukaryota</taxon>
        <taxon>Metazoa</taxon>
        <taxon>Ecdysozoa</taxon>
        <taxon>Arthropoda</taxon>
        <taxon>Crustacea</taxon>
        <taxon>Multicrustacea</taxon>
        <taxon>Malacostraca</taxon>
        <taxon>Eumalacostraca</taxon>
        <taxon>Peracarida</taxon>
        <taxon>Amphipoda</taxon>
        <taxon>Senticaudata</taxon>
        <taxon>Talitrida</taxon>
        <taxon>Talitroidea</taxon>
        <taxon>Hyalellidae</taxon>
        <taxon>Hyalella</taxon>
    </lineage>
</organism>
<dbReference type="PROSITE" id="PS00018">
    <property type="entry name" value="EF_HAND_1"/>
    <property type="match status" value="1"/>
</dbReference>
<name>A0A6A0H4B8_HYAAZ</name>
<dbReference type="EMBL" id="JQDR03007253">
    <property type="protein sequence ID" value="KAA0198864.1"/>
    <property type="molecule type" value="Genomic_DNA"/>
</dbReference>
<dbReference type="AlphaFoldDB" id="A0A6A0H4B8"/>
<dbReference type="GO" id="GO:0031012">
    <property type="term" value="C:extracellular matrix"/>
    <property type="evidence" value="ECO:0007669"/>
    <property type="project" value="TreeGrafter"/>
</dbReference>
<dbReference type="OrthoDB" id="6378258at2759"/>
<dbReference type="InterPro" id="IPR018247">
    <property type="entry name" value="EF_Hand_1_Ca_BS"/>
</dbReference>
<reference evidence="1" key="3">
    <citation type="submission" date="2019-06" db="EMBL/GenBank/DDBJ databases">
        <authorList>
            <person name="Poynton C."/>
            <person name="Hasenbein S."/>
            <person name="Benoit J.B."/>
            <person name="Sepulveda M.S."/>
            <person name="Poelchau M.F."/>
            <person name="Murali S.C."/>
            <person name="Chen S."/>
            <person name="Glastad K.M."/>
            <person name="Werren J.H."/>
            <person name="Vineis J.H."/>
            <person name="Bowen J.L."/>
            <person name="Friedrich M."/>
            <person name="Jones J."/>
            <person name="Robertson H.M."/>
            <person name="Feyereisen R."/>
            <person name="Mechler-Hickson A."/>
            <person name="Mathers N."/>
            <person name="Lee C.E."/>
            <person name="Colbourne J.K."/>
            <person name="Biales A."/>
            <person name="Johnston J.S."/>
            <person name="Wellborn G.A."/>
            <person name="Rosendale A.J."/>
            <person name="Cridge A.G."/>
            <person name="Munoz-Torres M.C."/>
            <person name="Bain P.A."/>
            <person name="Manny A.R."/>
            <person name="Major K.M."/>
            <person name="Lambert F.N."/>
            <person name="Vulpe C.D."/>
            <person name="Tuck P."/>
            <person name="Blalock B.J."/>
            <person name="Lin Y.-Y."/>
            <person name="Smith M.E."/>
            <person name="Ochoa-Acuna H."/>
            <person name="Chen M.-J.M."/>
            <person name="Childers C.P."/>
            <person name="Qu J."/>
            <person name="Dugan S."/>
            <person name="Lee S.L."/>
            <person name="Chao H."/>
            <person name="Dinh H."/>
            <person name="Han Y."/>
            <person name="Doddapaneni H."/>
            <person name="Worley K.C."/>
            <person name="Muzny D.M."/>
            <person name="Gibbs R.A."/>
            <person name="Richards S."/>
        </authorList>
    </citation>
    <scope>NUCLEOTIDE SEQUENCE</scope>
    <source>
        <strain evidence="1">HAZT.00-mixed</strain>
        <tissue evidence="1">Whole organism</tissue>
    </source>
</reference>
<sequence length="541" mass="62108">MFEVVMKDKCSAIPLLHWYCKSVCLKLATNFIDSLLKMQAQVGRLGVEVSEAKGRVGEIEDGHFTTAMEESAERDEALQAIRKAKIEARRAGALGEGGLCLRIGACRDLTPLEWREDEALFREMKEKQEESRRWGDSDAVWVRKNGKVVNVDKYPIQFEVQACEILIQGYEVFHNLEGEGRGVCLYIRSELQPIRRDLPSAFEEFVLVDYQLPDDEVLCVAQEAFLIQHQREATGLRVGQRPTLDDLILTNRPDLVNEITTTSALGKSDHAVLVIEVACGLQMPWERKHYNFSRADYEGMRGALGDVDREGEVGGLDVNQAYEIFTDHLHRSMARSYLRREDGSKTVSDEEKADVLNKFFHSIFTEEKGGKLPDMPVYHWKEELSHFVITEEVVRKSQKPEEGQSLRPGWVEPLPVFARSDDTVARETLQGDLDRLYKWSTDWQLRFHPKKCCVLLLEYAHSVWQLQHKTLCADLEDVQRRATKLIASLKDKPYQERLVAFSLPSLEHCRLRGDMIDVFKYVHGAYDADRPKLHPHYGRDT</sequence>
<dbReference type="Proteomes" id="UP000711488">
    <property type="component" value="Unassembled WGS sequence"/>
</dbReference>
<protein>
    <recommendedName>
        <fullName evidence="2">Endonuclease/exonuclease/phosphatase domain-containing protein</fullName>
    </recommendedName>
</protein>
<accession>A0A6A0H4B8</accession>
<dbReference type="PANTHER" id="PTHR33395">
    <property type="entry name" value="TRANSCRIPTASE, PUTATIVE-RELATED-RELATED"/>
    <property type="match status" value="1"/>
</dbReference>
<evidence type="ECO:0008006" key="2">
    <source>
        <dbReference type="Google" id="ProtNLM"/>
    </source>
</evidence>
<reference evidence="1" key="1">
    <citation type="submission" date="2014-08" db="EMBL/GenBank/DDBJ databases">
        <authorList>
            <person name="Murali S."/>
            <person name="Richards S."/>
            <person name="Bandaranaike D."/>
            <person name="Bellair M."/>
            <person name="Blankenburg K."/>
            <person name="Chao H."/>
            <person name="Dinh H."/>
            <person name="Doddapaneni H."/>
            <person name="Dugan-Rocha S."/>
            <person name="Elkadiri S."/>
            <person name="Gnanaolivu R."/>
            <person name="Hughes D."/>
            <person name="Lee S."/>
            <person name="Li M."/>
            <person name="Ming W."/>
            <person name="Munidasa M."/>
            <person name="Muniz J."/>
            <person name="Nguyen L."/>
            <person name="Osuji N."/>
            <person name="Pu L.-L."/>
            <person name="Puazo M."/>
            <person name="Skinner E."/>
            <person name="Qu C."/>
            <person name="Quiroz J."/>
            <person name="Raj R."/>
            <person name="Weissenberger G."/>
            <person name="Xin Y."/>
            <person name="Zou X."/>
            <person name="Han Y."/>
            <person name="Worley K."/>
            <person name="Muzny D."/>
            <person name="Gibbs R."/>
        </authorList>
    </citation>
    <scope>NUCLEOTIDE SEQUENCE</scope>
    <source>
        <strain evidence="1">HAZT.00-mixed</strain>
        <tissue evidence="1">Whole organism</tissue>
    </source>
</reference>
<dbReference type="GO" id="GO:0061343">
    <property type="term" value="P:cell adhesion involved in heart morphogenesis"/>
    <property type="evidence" value="ECO:0007669"/>
    <property type="project" value="TreeGrafter"/>
</dbReference>
<evidence type="ECO:0000313" key="1">
    <source>
        <dbReference type="EMBL" id="KAA0198864.1"/>
    </source>
</evidence>
<reference evidence="1" key="2">
    <citation type="journal article" date="2018" name="Environ. Sci. Technol.">
        <title>The Toxicogenome of Hyalella azteca: A Model for Sediment Ecotoxicology and Evolutionary Toxicology.</title>
        <authorList>
            <person name="Poynton H.C."/>
            <person name="Hasenbein S."/>
            <person name="Benoit J.B."/>
            <person name="Sepulveda M.S."/>
            <person name="Poelchau M.F."/>
            <person name="Hughes D.S.T."/>
            <person name="Murali S.C."/>
            <person name="Chen S."/>
            <person name="Glastad K.M."/>
            <person name="Goodisman M.A.D."/>
            <person name="Werren J.H."/>
            <person name="Vineis J.H."/>
            <person name="Bowen J.L."/>
            <person name="Friedrich M."/>
            <person name="Jones J."/>
            <person name="Robertson H.M."/>
            <person name="Feyereisen R."/>
            <person name="Mechler-Hickson A."/>
            <person name="Mathers N."/>
            <person name="Lee C.E."/>
            <person name="Colbourne J.K."/>
            <person name="Biales A."/>
            <person name="Johnston J.S."/>
            <person name="Wellborn G.A."/>
            <person name="Rosendale A.J."/>
            <person name="Cridge A.G."/>
            <person name="Munoz-Torres M.C."/>
            <person name="Bain P.A."/>
            <person name="Manny A.R."/>
            <person name="Major K.M."/>
            <person name="Lambert F.N."/>
            <person name="Vulpe C.D."/>
            <person name="Tuck P."/>
            <person name="Blalock B.J."/>
            <person name="Lin Y.Y."/>
            <person name="Smith M.E."/>
            <person name="Ochoa-Acuna H."/>
            <person name="Chen M.M."/>
            <person name="Childers C.P."/>
            <person name="Qu J."/>
            <person name="Dugan S."/>
            <person name="Lee S.L."/>
            <person name="Chao H."/>
            <person name="Dinh H."/>
            <person name="Han Y."/>
            <person name="Doddapaneni H."/>
            <person name="Worley K.C."/>
            <person name="Muzny D.M."/>
            <person name="Gibbs R.A."/>
            <person name="Richards S."/>
        </authorList>
    </citation>
    <scope>NUCLEOTIDE SEQUENCE</scope>
    <source>
        <strain evidence="1">HAZT.00-mixed</strain>
        <tissue evidence="1">Whole organism</tissue>
    </source>
</reference>
<gene>
    <name evidence="1" type="ORF">HAZT_HAZT001690</name>
</gene>
<proteinExistence type="predicted"/>
<comment type="caution">
    <text evidence="1">The sequence shown here is derived from an EMBL/GenBank/DDBJ whole genome shotgun (WGS) entry which is preliminary data.</text>
</comment>